<organism evidence="1 2">
    <name type="scientific">Brachionus plicatilis</name>
    <name type="common">Marine rotifer</name>
    <name type="synonym">Brachionus muelleri</name>
    <dbReference type="NCBI Taxonomy" id="10195"/>
    <lineage>
        <taxon>Eukaryota</taxon>
        <taxon>Metazoa</taxon>
        <taxon>Spiralia</taxon>
        <taxon>Gnathifera</taxon>
        <taxon>Rotifera</taxon>
        <taxon>Eurotatoria</taxon>
        <taxon>Monogononta</taxon>
        <taxon>Pseudotrocha</taxon>
        <taxon>Ploima</taxon>
        <taxon>Brachionidae</taxon>
        <taxon>Brachionus</taxon>
    </lineage>
</organism>
<proteinExistence type="predicted"/>
<sequence>MIEHPQKFGSYIILLPTKYPDPDLIIDMMALNFTISSSLLDCFAEIERDLRIKLKKKVNPTSFDLFF</sequence>
<name>A0A3M7R120_BRAPC</name>
<dbReference type="EMBL" id="REGN01004569">
    <property type="protein sequence ID" value="RNA16968.1"/>
    <property type="molecule type" value="Genomic_DNA"/>
</dbReference>
<dbReference type="Proteomes" id="UP000276133">
    <property type="component" value="Unassembled WGS sequence"/>
</dbReference>
<accession>A0A3M7R120</accession>
<dbReference type="OrthoDB" id="5531485at2759"/>
<reference evidence="1 2" key="1">
    <citation type="journal article" date="2018" name="Sci. Rep.">
        <title>Genomic signatures of local adaptation to the degree of environmental predictability in rotifers.</title>
        <authorList>
            <person name="Franch-Gras L."/>
            <person name="Hahn C."/>
            <person name="Garcia-Roger E.M."/>
            <person name="Carmona M.J."/>
            <person name="Serra M."/>
            <person name="Gomez A."/>
        </authorList>
    </citation>
    <scope>NUCLEOTIDE SEQUENCE [LARGE SCALE GENOMIC DNA]</scope>
    <source>
        <strain evidence="1">HYR1</strain>
    </source>
</reference>
<dbReference type="AlphaFoldDB" id="A0A3M7R120"/>
<evidence type="ECO:0000313" key="1">
    <source>
        <dbReference type="EMBL" id="RNA16968.1"/>
    </source>
</evidence>
<gene>
    <name evidence="1" type="ORF">BpHYR1_047138</name>
</gene>
<keyword evidence="2" id="KW-1185">Reference proteome</keyword>
<protein>
    <submittedName>
        <fullName evidence="1">Uncharacterized protein</fullName>
    </submittedName>
</protein>
<evidence type="ECO:0000313" key="2">
    <source>
        <dbReference type="Proteomes" id="UP000276133"/>
    </source>
</evidence>
<comment type="caution">
    <text evidence="1">The sequence shown here is derived from an EMBL/GenBank/DDBJ whole genome shotgun (WGS) entry which is preliminary data.</text>
</comment>